<proteinExistence type="predicted"/>
<feature type="region of interest" description="Disordered" evidence="1">
    <location>
        <begin position="282"/>
        <end position="301"/>
    </location>
</feature>
<organism evidence="2 3">
    <name type="scientific">Novymonas esmeraldas</name>
    <dbReference type="NCBI Taxonomy" id="1808958"/>
    <lineage>
        <taxon>Eukaryota</taxon>
        <taxon>Discoba</taxon>
        <taxon>Euglenozoa</taxon>
        <taxon>Kinetoplastea</taxon>
        <taxon>Metakinetoplastina</taxon>
        <taxon>Trypanosomatida</taxon>
        <taxon>Trypanosomatidae</taxon>
        <taxon>Novymonas</taxon>
    </lineage>
</organism>
<feature type="compositionally biased region" description="Low complexity" evidence="1">
    <location>
        <begin position="115"/>
        <end position="131"/>
    </location>
</feature>
<feature type="region of interest" description="Disordered" evidence="1">
    <location>
        <begin position="174"/>
        <end position="258"/>
    </location>
</feature>
<sequence length="466" mass="49237">MEAYINSICSRAPPSTAPPVRPTRSAALLQVFQDTRRQQLERANAAEPTSARPRPPQPRTSVAAPLERRPPLPARQAHRAGAGAAAAATASVVHVELARTPSTSSAVSPWHPLFTSASPTPSPRPRQTSSRGAALANTGTDGRVSEADSSAWRWPAAYGRRRLYEDAAVADDVEKGGDTRATAADTTDEAASTPSRRPLVWTPWDAPTTAPAQHPITTTAPPSLPLRSGTSAALRSASPAPRAETRPPREAVLSPQQRWSTAASSAVVGVGGRLGAERAMRATDHATSLSRRRVSPHASTSLSPLVASDVLQRSVGAAVPRQAEAGATPAHALDHRCCRSADGCSLRELQEGLCARLQRRRHDRAATHAVGSSVLLTDVDAAVQLWQSTRVAVRQLTAQRNATRGRPTIATVQESNVPAEVVEDAEPGLRSATPRVLAERAAARAYLTSGASLPATVSRWHTPQRA</sequence>
<name>A0AAW0EZM3_9TRYP</name>
<accession>A0AAW0EZM3</accession>
<evidence type="ECO:0000256" key="1">
    <source>
        <dbReference type="SAM" id="MobiDB-lite"/>
    </source>
</evidence>
<comment type="caution">
    <text evidence="2">The sequence shown here is derived from an EMBL/GenBank/DDBJ whole genome shotgun (WGS) entry which is preliminary data.</text>
</comment>
<reference evidence="2 3" key="1">
    <citation type="journal article" date="2021" name="MBio">
        <title>A New Model Trypanosomatid, Novymonas esmeraldas: Genomic Perception of Its 'Candidatus Pandoraea novymonadis' Endosymbiont.</title>
        <authorList>
            <person name="Zakharova A."/>
            <person name="Saura A."/>
            <person name="Butenko A."/>
            <person name="Podesvova L."/>
            <person name="Warmusova S."/>
            <person name="Kostygov A.Y."/>
            <person name="Nenarokova A."/>
            <person name="Lukes J."/>
            <person name="Opperdoes F.R."/>
            <person name="Yurchenko V."/>
        </authorList>
    </citation>
    <scope>NUCLEOTIDE SEQUENCE [LARGE SCALE GENOMIC DNA]</scope>
    <source>
        <strain evidence="2 3">E262AT.01</strain>
    </source>
</reference>
<dbReference type="Proteomes" id="UP001430356">
    <property type="component" value="Unassembled WGS sequence"/>
</dbReference>
<evidence type="ECO:0000313" key="2">
    <source>
        <dbReference type="EMBL" id="KAK7198344.1"/>
    </source>
</evidence>
<protein>
    <submittedName>
        <fullName evidence="2">Uncharacterized protein</fullName>
    </submittedName>
</protein>
<feature type="compositionally biased region" description="Low complexity" evidence="1">
    <location>
        <begin position="179"/>
        <end position="193"/>
    </location>
</feature>
<evidence type="ECO:0000313" key="3">
    <source>
        <dbReference type="Proteomes" id="UP001430356"/>
    </source>
</evidence>
<dbReference type="EMBL" id="JAECZO010000145">
    <property type="protein sequence ID" value="KAK7198344.1"/>
    <property type="molecule type" value="Genomic_DNA"/>
</dbReference>
<feature type="region of interest" description="Disordered" evidence="1">
    <location>
        <begin position="1"/>
        <end position="85"/>
    </location>
</feature>
<keyword evidence="3" id="KW-1185">Reference proteome</keyword>
<feature type="region of interest" description="Disordered" evidence="1">
    <location>
        <begin position="102"/>
        <end position="149"/>
    </location>
</feature>
<gene>
    <name evidence="2" type="ORF">NESM_000793200</name>
</gene>
<feature type="compositionally biased region" description="Low complexity" evidence="1">
    <location>
        <begin position="231"/>
        <end position="242"/>
    </location>
</feature>
<dbReference type="AlphaFoldDB" id="A0AAW0EZM3"/>